<dbReference type="InterPro" id="IPR035451">
    <property type="entry name" value="Ada-like_dom_sf"/>
</dbReference>
<dbReference type="STRING" id="1802737.A2832_00925"/>
<dbReference type="Gene3D" id="3.40.10.10">
    <property type="entry name" value="DNA Methylphosphotriester Repair Domain"/>
    <property type="match status" value="1"/>
</dbReference>
<comment type="caution">
    <text evidence="2">The sequence shown here is derived from an EMBL/GenBank/DDBJ whole genome shotgun (WGS) entry which is preliminary data.</text>
</comment>
<dbReference type="EMBL" id="MHVG01000024">
    <property type="protein sequence ID" value="OHA89837.1"/>
    <property type="molecule type" value="Genomic_DNA"/>
</dbReference>
<organism evidence="2 3">
    <name type="scientific">Candidatus Zambryskibacteria bacterium RIFCSPHIGHO2_01_FULL_44_22b</name>
    <dbReference type="NCBI Taxonomy" id="1802737"/>
    <lineage>
        <taxon>Bacteria</taxon>
        <taxon>Candidatus Zambryskiibacteriota</taxon>
    </lineage>
</organism>
<evidence type="ECO:0000256" key="1">
    <source>
        <dbReference type="SAM" id="Phobius"/>
    </source>
</evidence>
<dbReference type="AlphaFoldDB" id="A0A1G2SXR9"/>
<name>A0A1G2SXR9_9BACT</name>
<keyword evidence="1" id="KW-1133">Transmembrane helix</keyword>
<evidence type="ECO:0008006" key="4">
    <source>
        <dbReference type="Google" id="ProtNLM"/>
    </source>
</evidence>
<keyword evidence="1" id="KW-0812">Transmembrane</keyword>
<dbReference type="Proteomes" id="UP000178538">
    <property type="component" value="Unassembled WGS sequence"/>
</dbReference>
<accession>A0A1G2SXR9</accession>
<reference evidence="2 3" key="1">
    <citation type="journal article" date="2016" name="Nat. Commun.">
        <title>Thousands of microbial genomes shed light on interconnected biogeochemical processes in an aquifer system.</title>
        <authorList>
            <person name="Anantharaman K."/>
            <person name="Brown C.T."/>
            <person name="Hug L.A."/>
            <person name="Sharon I."/>
            <person name="Castelle C.J."/>
            <person name="Probst A.J."/>
            <person name="Thomas B.C."/>
            <person name="Singh A."/>
            <person name="Wilkins M.J."/>
            <person name="Karaoz U."/>
            <person name="Brodie E.L."/>
            <person name="Williams K.H."/>
            <person name="Hubbard S.S."/>
            <person name="Banfield J.F."/>
        </authorList>
    </citation>
    <scope>NUCLEOTIDE SEQUENCE [LARGE SCALE GENOMIC DNA]</scope>
</reference>
<dbReference type="SUPFAM" id="SSF57884">
    <property type="entry name" value="Ada DNA repair protein, N-terminal domain (N-Ada 10)"/>
    <property type="match status" value="1"/>
</dbReference>
<sequence>MSLTEDVAFDKDGHVEPVGWRELILDKLFLSIIIILVAVLSFGIGRLSVAGNREAIRIEYDSEISNYSNYPNYSKQTTNSNDTVITSKNGSKYHYSHCAGAKQIKEENKISFASASAAEAAGYALAANCKSP</sequence>
<evidence type="ECO:0000313" key="3">
    <source>
        <dbReference type="Proteomes" id="UP000178538"/>
    </source>
</evidence>
<protein>
    <recommendedName>
        <fullName evidence="4">Ada DNA repair metal-binding domain-containing protein</fullName>
    </recommendedName>
</protein>
<keyword evidence="1" id="KW-0472">Membrane</keyword>
<evidence type="ECO:0000313" key="2">
    <source>
        <dbReference type="EMBL" id="OHA89837.1"/>
    </source>
</evidence>
<proteinExistence type="predicted"/>
<feature type="transmembrane region" description="Helical" evidence="1">
    <location>
        <begin position="28"/>
        <end position="49"/>
    </location>
</feature>
<gene>
    <name evidence="2" type="ORF">A2832_00925</name>
</gene>